<dbReference type="AlphaFoldDB" id="A0A7W6AAB6"/>
<gene>
    <name evidence="4" type="ORF">GGR48_002019</name>
</gene>
<feature type="compositionally biased region" description="Pro residues" evidence="1">
    <location>
        <begin position="237"/>
        <end position="250"/>
    </location>
</feature>
<dbReference type="RefSeq" id="WP_183951754.1">
    <property type="nucleotide sequence ID" value="NZ_JACIDH010000007.1"/>
</dbReference>
<dbReference type="SUPFAM" id="SSF55166">
    <property type="entry name" value="Hedgehog/DD-peptidase"/>
    <property type="match status" value="1"/>
</dbReference>
<evidence type="ECO:0000256" key="1">
    <source>
        <dbReference type="SAM" id="MobiDB-lite"/>
    </source>
</evidence>
<dbReference type="Gene3D" id="3.30.1380.10">
    <property type="match status" value="1"/>
</dbReference>
<dbReference type="InterPro" id="IPR009045">
    <property type="entry name" value="Zn_M74/Hedgehog-like"/>
</dbReference>
<dbReference type="PANTHER" id="PTHR34385:SF1">
    <property type="entry name" value="PEPTIDOGLYCAN L-ALANYL-D-GLUTAMATE ENDOPEPTIDASE CWLK"/>
    <property type="match status" value="1"/>
</dbReference>
<evidence type="ECO:0000313" key="5">
    <source>
        <dbReference type="Proteomes" id="UP000538670"/>
    </source>
</evidence>
<evidence type="ECO:0000256" key="2">
    <source>
        <dbReference type="SAM" id="SignalP"/>
    </source>
</evidence>
<dbReference type="EMBL" id="JACIDH010000007">
    <property type="protein sequence ID" value="MBB3879592.1"/>
    <property type="molecule type" value="Genomic_DNA"/>
</dbReference>
<keyword evidence="5" id="KW-1185">Reference proteome</keyword>
<dbReference type="EC" id="3.4.16.4" evidence="4"/>
<comment type="caution">
    <text evidence="4">The sequence shown here is derived from an EMBL/GenBank/DDBJ whole genome shotgun (WGS) entry which is preliminary data.</text>
</comment>
<keyword evidence="4" id="KW-0121">Carboxypeptidase</keyword>
<dbReference type="GO" id="GO:0006508">
    <property type="term" value="P:proteolysis"/>
    <property type="evidence" value="ECO:0007669"/>
    <property type="project" value="InterPro"/>
</dbReference>
<feature type="signal peptide" evidence="2">
    <location>
        <begin position="1"/>
        <end position="26"/>
    </location>
</feature>
<feature type="region of interest" description="Disordered" evidence="1">
    <location>
        <begin position="233"/>
        <end position="257"/>
    </location>
</feature>
<dbReference type="Pfam" id="PF02557">
    <property type="entry name" value="VanY"/>
    <property type="match status" value="1"/>
</dbReference>
<dbReference type="Proteomes" id="UP000538670">
    <property type="component" value="Unassembled WGS sequence"/>
</dbReference>
<proteinExistence type="predicted"/>
<organism evidence="4 5">
    <name type="scientific">Sphingomonas pseudosanguinis</name>
    <dbReference type="NCBI Taxonomy" id="413712"/>
    <lineage>
        <taxon>Bacteria</taxon>
        <taxon>Pseudomonadati</taxon>
        <taxon>Pseudomonadota</taxon>
        <taxon>Alphaproteobacteria</taxon>
        <taxon>Sphingomonadales</taxon>
        <taxon>Sphingomonadaceae</taxon>
        <taxon>Sphingomonas</taxon>
    </lineage>
</organism>
<dbReference type="PANTHER" id="PTHR34385">
    <property type="entry name" value="D-ALANYL-D-ALANINE CARBOXYPEPTIDASE"/>
    <property type="match status" value="1"/>
</dbReference>
<evidence type="ECO:0000259" key="3">
    <source>
        <dbReference type="Pfam" id="PF02557"/>
    </source>
</evidence>
<accession>A0A7W6AAB6</accession>
<sequence length="257" mass="27269">MPPLPAAFLRAVALLCFAVAPSLAQAQSCDGVLPSPGPDGRLAGHFPYGDAPSSELVEAPAGFAIGQPCYVRREMLPDLERLLAAARGDPAVMGQLRALSCHRAIARQNRVFCRDRESSAAERAVSVAPAGHSEHATGYAIDFAVRPANGCPDAEACMAATPAARWLFANGPRFGFEMSFPAGNSQRVKWEPWHWRWVGTSPTAPGAAQARAVFAKARAQFPANPGVRDPLRVEVTSPPPVPVVAAPPVPVKKGKRR</sequence>
<keyword evidence="4" id="KW-0378">Hydrolase</keyword>
<name>A0A7W6AAB6_9SPHN</name>
<protein>
    <submittedName>
        <fullName evidence="4">D-alanyl-D-alanine carboxypeptidase</fullName>
        <ecNumber evidence="4">3.4.16.4</ecNumber>
    </submittedName>
</protein>
<reference evidence="4 5" key="1">
    <citation type="submission" date="2020-08" db="EMBL/GenBank/DDBJ databases">
        <title>Genomic Encyclopedia of Type Strains, Phase IV (KMG-IV): sequencing the most valuable type-strain genomes for metagenomic binning, comparative biology and taxonomic classification.</title>
        <authorList>
            <person name="Goeker M."/>
        </authorList>
    </citation>
    <scope>NUCLEOTIDE SEQUENCE [LARGE SCALE GENOMIC DNA]</scope>
    <source>
        <strain evidence="4 5">DSM 19512</strain>
    </source>
</reference>
<evidence type="ECO:0000313" key="4">
    <source>
        <dbReference type="EMBL" id="MBB3879592.1"/>
    </source>
</evidence>
<feature type="domain" description="D-alanyl-D-alanine carboxypeptidase-like core" evidence="3">
    <location>
        <begin position="70"/>
        <end position="199"/>
    </location>
</feature>
<dbReference type="CDD" id="cd14852">
    <property type="entry name" value="LD-carboxypeptidase"/>
    <property type="match status" value="1"/>
</dbReference>
<dbReference type="InterPro" id="IPR058193">
    <property type="entry name" value="VanY/YodJ_core_dom"/>
</dbReference>
<dbReference type="InterPro" id="IPR052179">
    <property type="entry name" value="DD-CPase-like"/>
</dbReference>
<keyword evidence="2" id="KW-0732">Signal</keyword>
<dbReference type="InterPro" id="IPR003709">
    <property type="entry name" value="VanY-like_core_dom"/>
</dbReference>
<dbReference type="GO" id="GO:0009002">
    <property type="term" value="F:serine-type D-Ala-D-Ala carboxypeptidase activity"/>
    <property type="evidence" value="ECO:0007669"/>
    <property type="project" value="UniProtKB-EC"/>
</dbReference>
<feature type="chain" id="PRO_5031079251" evidence="2">
    <location>
        <begin position="27"/>
        <end position="257"/>
    </location>
</feature>
<keyword evidence="4" id="KW-0645">Protease</keyword>